<dbReference type="RefSeq" id="WP_275034454.1">
    <property type="nucleotide sequence ID" value="NZ_CP118615.1"/>
</dbReference>
<dbReference type="CDD" id="cd01392">
    <property type="entry name" value="HTH_LacI"/>
    <property type="match status" value="1"/>
</dbReference>
<dbReference type="InterPro" id="IPR000843">
    <property type="entry name" value="HTH_LacI"/>
</dbReference>
<dbReference type="Pfam" id="PF13377">
    <property type="entry name" value="Peripla_BP_3"/>
    <property type="match status" value="1"/>
</dbReference>
<sequence>MSVSISDVAARAGVSRATVSHVLSGNRPVSQRVQSRVREAMRDLGYVPSRTAQNLARGTTRTIGLLVPDIGNSFFAELAKGVEQASIERGFNVLLGNTGWTSERELFYLETLKSQAVDGVVYAAGAPAPTSRLAEVLAGVPMVAVDEELGELAAATIVSDNRAGGVLTAHHLAGLGHRRAAVLGASPDLVSSMQRVDGFVATWTELVGRAPEVVEGSFEEESGYRAAAALVPRVRAGAVTALFALNDLVALGALRALREAALTVPVDCSVVGFDDIWAARHVSPGLTTVRQDAVGMGALAAEALLRVLRDPAGAPGPGRQVLPVDLTVRGTTAPPPQTGGDDDGRD</sequence>
<dbReference type="Gene3D" id="3.40.50.2300">
    <property type="match status" value="2"/>
</dbReference>
<dbReference type="InterPro" id="IPR028082">
    <property type="entry name" value="Peripla_BP_I"/>
</dbReference>
<dbReference type="PANTHER" id="PTHR30146:SF153">
    <property type="entry name" value="LACTOSE OPERON REPRESSOR"/>
    <property type="match status" value="1"/>
</dbReference>
<protein>
    <submittedName>
        <fullName evidence="6">LacI family DNA-binding transcriptional regulator</fullName>
    </submittedName>
</protein>
<keyword evidence="1" id="KW-0805">Transcription regulation</keyword>
<keyword evidence="7" id="KW-1185">Reference proteome</keyword>
<dbReference type="Pfam" id="PF00356">
    <property type="entry name" value="LacI"/>
    <property type="match status" value="1"/>
</dbReference>
<dbReference type="Gene3D" id="1.10.260.40">
    <property type="entry name" value="lambda repressor-like DNA-binding domains"/>
    <property type="match status" value="1"/>
</dbReference>
<accession>A0ABY7ZWS4</accession>
<dbReference type="InterPro" id="IPR046335">
    <property type="entry name" value="LacI/GalR-like_sensor"/>
</dbReference>
<dbReference type="InterPro" id="IPR010982">
    <property type="entry name" value="Lambda_DNA-bd_dom_sf"/>
</dbReference>
<evidence type="ECO:0000259" key="5">
    <source>
        <dbReference type="PROSITE" id="PS50932"/>
    </source>
</evidence>
<gene>
    <name evidence="6" type="ORF">PVK37_14255</name>
</gene>
<feature type="domain" description="HTH lacI-type" evidence="5">
    <location>
        <begin position="3"/>
        <end position="57"/>
    </location>
</feature>
<dbReference type="SUPFAM" id="SSF53822">
    <property type="entry name" value="Periplasmic binding protein-like I"/>
    <property type="match status" value="1"/>
</dbReference>
<evidence type="ECO:0000256" key="2">
    <source>
        <dbReference type="ARBA" id="ARBA00023125"/>
    </source>
</evidence>
<dbReference type="CDD" id="cd06267">
    <property type="entry name" value="PBP1_LacI_sugar_binding-like"/>
    <property type="match status" value="1"/>
</dbReference>
<evidence type="ECO:0000313" key="7">
    <source>
        <dbReference type="Proteomes" id="UP001219605"/>
    </source>
</evidence>
<dbReference type="PANTHER" id="PTHR30146">
    <property type="entry name" value="LACI-RELATED TRANSCRIPTIONAL REPRESSOR"/>
    <property type="match status" value="1"/>
</dbReference>
<proteinExistence type="predicted"/>
<dbReference type="SMART" id="SM00354">
    <property type="entry name" value="HTH_LACI"/>
    <property type="match status" value="1"/>
</dbReference>
<dbReference type="SUPFAM" id="SSF47413">
    <property type="entry name" value="lambda repressor-like DNA-binding domains"/>
    <property type="match status" value="1"/>
</dbReference>
<organism evidence="6 7">
    <name type="scientific">Micromonospora cathayae</name>
    <dbReference type="NCBI Taxonomy" id="3028804"/>
    <lineage>
        <taxon>Bacteria</taxon>
        <taxon>Bacillati</taxon>
        <taxon>Actinomycetota</taxon>
        <taxon>Actinomycetes</taxon>
        <taxon>Micromonosporales</taxon>
        <taxon>Micromonosporaceae</taxon>
        <taxon>Micromonospora</taxon>
    </lineage>
</organism>
<dbReference type="Proteomes" id="UP001219605">
    <property type="component" value="Chromosome"/>
</dbReference>
<evidence type="ECO:0000256" key="3">
    <source>
        <dbReference type="ARBA" id="ARBA00023163"/>
    </source>
</evidence>
<dbReference type="PROSITE" id="PS00356">
    <property type="entry name" value="HTH_LACI_1"/>
    <property type="match status" value="1"/>
</dbReference>
<dbReference type="GO" id="GO:0003677">
    <property type="term" value="F:DNA binding"/>
    <property type="evidence" value="ECO:0007669"/>
    <property type="project" value="UniProtKB-KW"/>
</dbReference>
<dbReference type="EMBL" id="CP118615">
    <property type="protein sequence ID" value="WDZ87482.1"/>
    <property type="molecule type" value="Genomic_DNA"/>
</dbReference>
<name>A0ABY7ZWS4_9ACTN</name>
<evidence type="ECO:0000313" key="6">
    <source>
        <dbReference type="EMBL" id="WDZ87482.1"/>
    </source>
</evidence>
<dbReference type="PROSITE" id="PS50932">
    <property type="entry name" value="HTH_LACI_2"/>
    <property type="match status" value="1"/>
</dbReference>
<evidence type="ECO:0000256" key="4">
    <source>
        <dbReference type="SAM" id="MobiDB-lite"/>
    </source>
</evidence>
<keyword evidence="3" id="KW-0804">Transcription</keyword>
<feature type="region of interest" description="Disordered" evidence="4">
    <location>
        <begin position="315"/>
        <end position="346"/>
    </location>
</feature>
<keyword evidence="2 6" id="KW-0238">DNA-binding</keyword>
<reference evidence="6 7" key="1">
    <citation type="submission" date="2023-02" db="EMBL/GenBank/DDBJ databases">
        <authorList>
            <person name="Mo P."/>
        </authorList>
    </citation>
    <scope>NUCLEOTIDE SEQUENCE [LARGE SCALE GENOMIC DNA]</scope>
    <source>
        <strain evidence="6 7">HUAS 3</strain>
    </source>
</reference>
<evidence type="ECO:0000256" key="1">
    <source>
        <dbReference type="ARBA" id="ARBA00023015"/>
    </source>
</evidence>